<evidence type="ECO:0000256" key="1">
    <source>
        <dbReference type="SAM" id="MobiDB-lite"/>
    </source>
</evidence>
<comment type="caution">
    <text evidence="2">The sequence shown here is derived from an EMBL/GenBank/DDBJ whole genome shotgun (WGS) entry which is preliminary data.</text>
</comment>
<dbReference type="Proteomes" id="UP001500466">
    <property type="component" value="Unassembled WGS sequence"/>
</dbReference>
<reference evidence="3" key="1">
    <citation type="journal article" date="2019" name="Int. J. Syst. Evol. Microbiol.">
        <title>The Global Catalogue of Microorganisms (GCM) 10K type strain sequencing project: providing services to taxonomists for standard genome sequencing and annotation.</title>
        <authorList>
            <consortium name="The Broad Institute Genomics Platform"/>
            <consortium name="The Broad Institute Genome Sequencing Center for Infectious Disease"/>
            <person name="Wu L."/>
            <person name="Ma J."/>
        </authorList>
    </citation>
    <scope>NUCLEOTIDE SEQUENCE [LARGE SCALE GENOMIC DNA]</scope>
    <source>
        <strain evidence="3">JCM 17986</strain>
    </source>
</reference>
<accession>A0ABP9HUB5</accession>
<feature type="region of interest" description="Disordered" evidence="1">
    <location>
        <begin position="104"/>
        <end position="124"/>
    </location>
</feature>
<keyword evidence="3" id="KW-1185">Reference proteome</keyword>
<gene>
    <name evidence="2" type="ORF">GCM10023205_53090</name>
</gene>
<dbReference type="EMBL" id="BAABHS010000020">
    <property type="protein sequence ID" value="GAA4978436.1"/>
    <property type="molecule type" value="Genomic_DNA"/>
</dbReference>
<proteinExistence type="predicted"/>
<organism evidence="2 3">
    <name type="scientific">Yinghuangia aomiensis</name>
    <dbReference type="NCBI Taxonomy" id="676205"/>
    <lineage>
        <taxon>Bacteria</taxon>
        <taxon>Bacillati</taxon>
        <taxon>Actinomycetota</taxon>
        <taxon>Actinomycetes</taxon>
        <taxon>Kitasatosporales</taxon>
        <taxon>Streptomycetaceae</taxon>
        <taxon>Yinghuangia</taxon>
    </lineage>
</organism>
<evidence type="ECO:0000313" key="3">
    <source>
        <dbReference type="Proteomes" id="UP001500466"/>
    </source>
</evidence>
<evidence type="ECO:0000313" key="2">
    <source>
        <dbReference type="EMBL" id="GAA4978436.1"/>
    </source>
</evidence>
<name>A0ABP9HUB5_9ACTN</name>
<sequence length="508" mass="51977">MDWHMTATSSEPGRCRPRGLRIGVRLAFLPIAALLLSGCVGGGSVGTRDAVVNPTEAPQAVGSSNLHVPTAFDQARGWQSDQRQRVFTVAPMAGVFIDLSAQENPTEGASPLAGPPSSDASADPATQLPAVIARKADDGTVLWSSKPLGPLSAQRTPELHVISTEGGEYVVVVRRGVVPPAGIARSRDLLVVDSFPVSAEGRDVAPTAHLEREVTGGLDNAVAAVGDGGVLFPGTADGNGTAQEGALWDPFTGAVSPVAVGAPVTRSCSTKRSGCTVQDVPVLPTAAGVLTTEQPASDELRFGIPGRWTSASIAPHGANRGRVIQVVGGTVLIGWYHDNDGSTVYALHDLTTGDLLVSAACDIGVASNSGSPPELTALSSPEGRYVAVGSLLFDLSARTAQCYSGDKTTRGVLFAALTDSGTAYGTLRDDQDDTPDPVTVNTSTKAIDRLPEGTQLPDFVTRGGVGLFTVVGDQHNGTAVSTAFLLPPAVPGAPLPATPASPSPVAAR</sequence>
<protein>
    <submittedName>
        <fullName evidence="2">Uncharacterized protein</fullName>
    </submittedName>
</protein>